<accession>A0A2A9LZ50</accession>
<comment type="subcellular location">
    <subcellularLocation>
        <location evidence="1">Membrane</location>
        <topology evidence="1">Multi-pass membrane protein</topology>
    </subcellularLocation>
</comment>
<feature type="region of interest" description="Disordered" evidence="5">
    <location>
        <begin position="84"/>
        <end position="103"/>
    </location>
</feature>
<dbReference type="EMBL" id="NWUJ01000018">
    <property type="protein sequence ID" value="PFH31049.1"/>
    <property type="molecule type" value="Genomic_DNA"/>
</dbReference>
<evidence type="ECO:0000313" key="8">
    <source>
        <dbReference type="Proteomes" id="UP000224006"/>
    </source>
</evidence>
<dbReference type="PROSITE" id="PS51257">
    <property type="entry name" value="PROKAR_LIPOPROTEIN"/>
    <property type="match status" value="1"/>
</dbReference>
<dbReference type="InterPro" id="IPR002781">
    <property type="entry name" value="TM_pro_TauE-like"/>
</dbReference>
<dbReference type="PANTHER" id="PTHR14255">
    <property type="entry name" value="CEREBLON"/>
    <property type="match status" value="1"/>
</dbReference>
<dbReference type="Pfam" id="PF01925">
    <property type="entry name" value="TauE"/>
    <property type="match status" value="2"/>
</dbReference>
<name>A0A2A9LZ50_BESBE</name>
<dbReference type="RefSeq" id="XP_029215058.1">
    <property type="nucleotide sequence ID" value="XM_029361910.1"/>
</dbReference>
<dbReference type="KEGG" id="bbes:BESB_033220"/>
<proteinExistence type="predicted"/>
<feature type="compositionally biased region" description="Basic and acidic residues" evidence="5">
    <location>
        <begin position="348"/>
        <end position="359"/>
    </location>
</feature>
<keyword evidence="4 6" id="KW-0472">Membrane</keyword>
<evidence type="ECO:0008006" key="9">
    <source>
        <dbReference type="Google" id="ProtNLM"/>
    </source>
</evidence>
<evidence type="ECO:0000256" key="4">
    <source>
        <dbReference type="ARBA" id="ARBA00023136"/>
    </source>
</evidence>
<sequence>MRSPRRIRFRRLARQADRCGSSAPVTPVSVACLAFLAAVVVFSCDFLPHSRRDASFALLSSFPSSSLPLFARAATAEHSAGVARPSLSLSGSSKEGAAGRSPQPCLSSACEEAALVASDEEHLHALLPSRALASSASSSLSLPDSPPAAAASRRLKAADVNSASSMKSIKDLSNPLDVLGVFIIGIASIIAVAAGAGGGAIYVPVMILVMGFTVYEATATSQALMFGGSLAGTCLNLFRRHPRFDRPAIDLDLVLLMGPMQIAGATYGLVINRCCPVYVIVAALVVLLLATAYKTSRQMLRLKRESKETRALLATRSGSVCEALEEEQQEEEQARHYRAASAPSSPREGSRGEAAHAEECDTAGAARSGESRAEAGGGDVEAGNAACIEMTGVGGGAHPQASAEAREASGEAIRDENTDNVDRDGDVAIAGEGGAAAAKASAQPSGAFSLAAALRGHSPQKWLVMFIIYAINLAFTIVKGGRQTPWDLVRFCGPSYWAVYVSAAVFLMTSSYFCAIYLWRRDEKAKERKRALGLPIGGEAGADKAAGELEYSFQNVHLLLLVSLTAGIMAGVVGIGGGLVLGPFLLTNGVPPAVTTSVNTTLILFTSSSAAAISIASATAPWDYCLLLFGVCFFTTLIGKAFVDRLVKRYHADYILVVLLLVIMFGSVVCTVISGVLTIKKGDPVDMSFKAPC</sequence>
<dbReference type="Proteomes" id="UP000224006">
    <property type="component" value="Unassembled WGS sequence"/>
</dbReference>
<dbReference type="STRING" id="94643.A0A2A9LZ50"/>
<evidence type="ECO:0000256" key="6">
    <source>
        <dbReference type="SAM" id="Phobius"/>
    </source>
</evidence>
<evidence type="ECO:0000256" key="5">
    <source>
        <dbReference type="SAM" id="MobiDB-lite"/>
    </source>
</evidence>
<feature type="region of interest" description="Disordered" evidence="5">
    <location>
        <begin position="323"/>
        <end position="378"/>
    </location>
</feature>
<feature type="region of interest" description="Disordered" evidence="5">
    <location>
        <begin position="391"/>
        <end position="427"/>
    </location>
</feature>
<feature type="transmembrane region" description="Helical" evidence="6">
    <location>
        <begin position="462"/>
        <end position="478"/>
    </location>
</feature>
<reference evidence="7 8" key="1">
    <citation type="submission" date="2017-09" db="EMBL/GenBank/DDBJ databases">
        <title>Genome sequencing of Besnoitia besnoiti strain Bb-Ger1.</title>
        <authorList>
            <person name="Schares G."/>
            <person name="Venepally P."/>
            <person name="Lorenzi H.A."/>
        </authorList>
    </citation>
    <scope>NUCLEOTIDE SEQUENCE [LARGE SCALE GENOMIC DNA]</scope>
    <source>
        <strain evidence="7 8">Bb-Ger1</strain>
    </source>
</reference>
<dbReference type="VEuPathDB" id="ToxoDB:BESB_033220"/>
<dbReference type="AlphaFoldDB" id="A0A2A9LZ50"/>
<keyword evidence="3 6" id="KW-1133">Transmembrane helix</keyword>
<feature type="transmembrane region" description="Helical" evidence="6">
    <location>
        <begin position="624"/>
        <end position="643"/>
    </location>
</feature>
<evidence type="ECO:0000256" key="2">
    <source>
        <dbReference type="ARBA" id="ARBA00022692"/>
    </source>
</evidence>
<evidence type="ECO:0000313" key="7">
    <source>
        <dbReference type="EMBL" id="PFH31049.1"/>
    </source>
</evidence>
<dbReference type="PANTHER" id="PTHR14255:SF3">
    <property type="entry name" value="SULFITE EXPORTER TAUE_SAFE FAMILY PROTEIN 5-RELATED"/>
    <property type="match status" value="1"/>
</dbReference>
<protein>
    <recommendedName>
        <fullName evidence="9">Sulfite exporter TauE/SafE protein</fullName>
    </recommendedName>
</protein>
<evidence type="ECO:0000256" key="3">
    <source>
        <dbReference type="ARBA" id="ARBA00022989"/>
    </source>
</evidence>
<comment type="caution">
    <text evidence="7">The sequence shown here is derived from an EMBL/GenBank/DDBJ whole genome shotgun (WGS) entry which is preliminary data.</text>
</comment>
<feature type="transmembrane region" description="Helical" evidence="6">
    <location>
        <begin position="276"/>
        <end position="293"/>
    </location>
</feature>
<keyword evidence="2 6" id="KW-0812">Transmembrane</keyword>
<keyword evidence="8" id="KW-1185">Reference proteome</keyword>
<evidence type="ECO:0000256" key="1">
    <source>
        <dbReference type="ARBA" id="ARBA00004141"/>
    </source>
</evidence>
<organism evidence="7 8">
    <name type="scientific">Besnoitia besnoiti</name>
    <name type="common">Apicomplexan protozoan</name>
    <dbReference type="NCBI Taxonomy" id="94643"/>
    <lineage>
        <taxon>Eukaryota</taxon>
        <taxon>Sar</taxon>
        <taxon>Alveolata</taxon>
        <taxon>Apicomplexa</taxon>
        <taxon>Conoidasida</taxon>
        <taxon>Coccidia</taxon>
        <taxon>Eucoccidiorida</taxon>
        <taxon>Eimeriorina</taxon>
        <taxon>Sarcocystidae</taxon>
        <taxon>Besnoitia</taxon>
    </lineage>
</organism>
<dbReference type="OrthoDB" id="434519at2759"/>
<dbReference type="GO" id="GO:0016567">
    <property type="term" value="P:protein ubiquitination"/>
    <property type="evidence" value="ECO:0007669"/>
    <property type="project" value="TreeGrafter"/>
</dbReference>
<feature type="transmembrane region" description="Helical" evidence="6">
    <location>
        <begin position="655"/>
        <end position="679"/>
    </location>
</feature>
<feature type="compositionally biased region" description="Basic and acidic residues" evidence="5">
    <location>
        <begin position="404"/>
        <end position="426"/>
    </location>
</feature>
<feature type="transmembrane region" description="Helical" evidence="6">
    <location>
        <begin position="21"/>
        <end position="42"/>
    </location>
</feature>
<feature type="transmembrane region" description="Helical" evidence="6">
    <location>
        <begin position="558"/>
        <end position="586"/>
    </location>
</feature>
<dbReference type="GO" id="GO:0016020">
    <property type="term" value="C:membrane"/>
    <property type="evidence" value="ECO:0007669"/>
    <property type="project" value="UniProtKB-SubCell"/>
</dbReference>
<gene>
    <name evidence="7" type="ORF">BESB_033220</name>
</gene>
<dbReference type="GeneID" id="40308303"/>
<feature type="transmembrane region" description="Helical" evidence="6">
    <location>
        <begin position="176"/>
        <end position="203"/>
    </location>
</feature>
<dbReference type="GO" id="GO:0031464">
    <property type="term" value="C:Cul4A-RING E3 ubiquitin ligase complex"/>
    <property type="evidence" value="ECO:0007669"/>
    <property type="project" value="TreeGrafter"/>
</dbReference>
<feature type="transmembrane region" description="Helical" evidence="6">
    <location>
        <begin position="498"/>
        <end position="519"/>
    </location>
</feature>